<sequence>MSSPQLFPALVSAYDTLGNSVSRMVVAKGMLTLLGHVHECPTYPNPHAFADAASMIAECCQLAEGYKSPMSRLDADTTPVTYRRVQLTERVMRDSAGAEGGADRQTGMRARLMEVLSRLSSNSPYADTIKEFKPEFVQILRGD</sequence>
<reference evidence="1 2" key="1">
    <citation type="journal article" date="2018" name="PLoS ONE">
        <title>The draft genome of Kipferlia bialata reveals reductive genome evolution in fornicate parasites.</title>
        <authorList>
            <person name="Tanifuji G."/>
            <person name="Takabayashi S."/>
            <person name="Kume K."/>
            <person name="Takagi M."/>
            <person name="Nakayama T."/>
            <person name="Kamikawa R."/>
            <person name="Inagaki Y."/>
            <person name="Hashimoto T."/>
        </authorList>
    </citation>
    <scope>NUCLEOTIDE SEQUENCE [LARGE SCALE GENOMIC DNA]</scope>
    <source>
        <strain evidence="1">NY0173</strain>
    </source>
</reference>
<protein>
    <submittedName>
        <fullName evidence="1">Uncharacterized protein</fullName>
    </submittedName>
</protein>
<dbReference type="EMBL" id="BDIP01000623">
    <property type="protein sequence ID" value="GIQ82213.1"/>
    <property type="molecule type" value="Genomic_DNA"/>
</dbReference>
<name>A0A9K3GGK5_9EUKA</name>
<dbReference type="Proteomes" id="UP000265618">
    <property type="component" value="Unassembled WGS sequence"/>
</dbReference>
<organism evidence="1 2">
    <name type="scientific">Kipferlia bialata</name>
    <dbReference type="NCBI Taxonomy" id="797122"/>
    <lineage>
        <taxon>Eukaryota</taxon>
        <taxon>Metamonada</taxon>
        <taxon>Carpediemonas-like organisms</taxon>
        <taxon>Kipferlia</taxon>
    </lineage>
</organism>
<comment type="caution">
    <text evidence="1">The sequence shown here is derived from an EMBL/GenBank/DDBJ whole genome shotgun (WGS) entry which is preliminary data.</text>
</comment>
<evidence type="ECO:0000313" key="1">
    <source>
        <dbReference type="EMBL" id="GIQ82213.1"/>
    </source>
</evidence>
<keyword evidence="2" id="KW-1185">Reference proteome</keyword>
<gene>
    <name evidence="1" type="ORF">KIPB_003309</name>
</gene>
<evidence type="ECO:0000313" key="2">
    <source>
        <dbReference type="Proteomes" id="UP000265618"/>
    </source>
</evidence>
<dbReference type="AlphaFoldDB" id="A0A9K3GGK5"/>
<proteinExistence type="predicted"/>
<accession>A0A9K3GGK5</accession>